<keyword evidence="1" id="KW-0732">Signal</keyword>
<protein>
    <submittedName>
        <fullName evidence="3">BON domain-containing protein</fullName>
    </submittedName>
</protein>
<dbReference type="Gene3D" id="3.30.1340.30">
    <property type="match status" value="1"/>
</dbReference>
<keyword evidence="4" id="KW-1185">Reference proteome</keyword>
<dbReference type="PROSITE" id="PS51257">
    <property type="entry name" value="PROKAR_LIPOPROTEIN"/>
    <property type="match status" value="1"/>
</dbReference>
<dbReference type="PANTHER" id="PTHR34606">
    <property type="entry name" value="BON DOMAIN-CONTAINING PROTEIN"/>
    <property type="match status" value="1"/>
</dbReference>
<feature type="signal peptide" evidence="1">
    <location>
        <begin position="1"/>
        <end position="18"/>
    </location>
</feature>
<reference evidence="3 4" key="1">
    <citation type="submission" date="2019-07" db="EMBL/GenBank/DDBJ databases">
        <title>Complete genome sequence of Comamonas sp. NLF 7-7 isolated from livestock.</title>
        <authorList>
            <person name="Kim D.H."/>
            <person name="Kim J.G."/>
        </authorList>
    </citation>
    <scope>NUCLEOTIDE SEQUENCE [LARGE SCALE GENOMIC DNA]</scope>
    <source>
        <strain evidence="3 4">NLF 7-7</strain>
    </source>
</reference>
<dbReference type="InterPro" id="IPR007055">
    <property type="entry name" value="BON_dom"/>
</dbReference>
<dbReference type="Proteomes" id="UP000321199">
    <property type="component" value="Chromosome"/>
</dbReference>
<evidence type="ECO:0000313" key="3">
    <source>
        <dbReference type="EMBL" id="QEA12745.1"/>
    </source>
</evidence>
<feature type="domain" description="BON" evidence="2">
    <location>
        <begin position="36"/>
        <end position="104"/>
    </location>
</feature>
<dbReference type="RefSeq" id="WP_146912339.1">
    <property type="nucleotide sequence ID" value="NZ_CP042344.1"/>
</dbReference>
<name>A0A5B8RWY3_9BURK</name>
<gene>
    <name evidence="3" type="ORF">FOZ74_06740</name>
</gene>
<dbReference type="InterPro" id="IPR051686">
    <property type="entry name" value="Lipoprotein_DolP"/>
</dbReference>
<dbReference type="PANTHER" id="PTHR34606:SF16">
    <property type="entry name" value="BON DOMAIN-CONTAINING PROTEIN"/>
    <property type="match status" value="1"/>
</dbReference>
<dbReference type="SMART" id="SM00749">
    <property type="entry name" value="BON"/>
    <property type="match status" value="1"/>
</dbReference>
<evidence type="ECO:0000256" key="1">
    <source>
        <dbReference type="SAM" id="SignalP"/>
    </source>
</evidence>
<sequence length="107" mass="11178">MKAIRTVLLAAMTSMALVATGCSVIRGQETASDYMDDASITANVKAKMIEDKTVDAGAFNVQTLNGEVALNGFAKSAAERARAGQIASAQKGVRAVHNNLVIRPANK</sequence>
<dbReference type="Pfam" id="PF04972">
    <property type="entry name" value="BON"/>
    <property type="match status" value="1"/>
</dbReference>
<organism evidence="3 4">
    <name type="scientific">Comamonas flocculans</name>
    <dbReference type="NCBI Taxonomy" id="2597701"/>
    <lineage>
        <taxon>Bacteria</taxon>
        <taxon>Pseudomonadati</taxon>
        <taxon>Pseudomonadota</taxon>
        <taxon>Betaproteobacteria</taxon>
        <taxon>Burkholderiales</taxon>
        <taxon>Comamonadaceae</taxon>
        <taxon>Comamonas</taxon>
    </lineage>
</organism>
<dbReference type="PROSITE" id="PS50914">
    <property type="entry name" value="BON"/>
    <property type="match status" value="1"/>
</dbReference>
<feature type="chain" id="PRO_5022870036" evidence="1">
    <location>
        <begin position="19"/>
        <end position="107"/>
    </location>
</feature>
<dbReference type="EMBL" id="CP042344">
    <property type="protein sequence ID" value="QEA12745.1"/>
    <property type="molecule type" value="Genomic_DNA"/>
</dbReference>
<proteinExistence type="predicted"/>
<dbReference type="OrthoDB" id="7360581at2"/>
<evidence type="ECO:0000313" key="4">
    <source>
        <dbReference type="Proteomes" id="UP000321199"/>
    </source>
</evidence>
<accession>A0A5B8RWY3</accession>
<dbReference type="AlphaFoldDB" id="A0A5B8RWY3"/>
<dbReference type="InterPro" id="IPR014004">
    <property type="entry name" value="Transpt-assoc_nodulatn_dom_bac"/>
</dbReference>
<dbReference type="KEGG" id="cof:FOZ74_06740"/>
<evidence type="ECO:0000259" key="2">
    <source>
        <dbReference type="PROSITE" id="PS50914"/>
    </source>
</evidence>